<dbReference type="AlphaFoldDB" id="B0XFG4"/>
<evidence type="ECO:0000313" key="2">
    <source>
        <dbReference type="EnsemblMetazoa" id="CPIJ018261-PA"/>
    </source>
</evidence>
<name>B0XFG4_CULQU</name>
<organism>
    <name type="scientific">Culex quinquefasciatus</name>
    <name type="common">Southern house mosquito</name>
    <name type="synonym">Culex pungens</name>
    <dbReference type="NCBI Taxonomy" id="7176"/>
    <lineage>
        <taxon>Eukaryota</taxon>
        <taxon>Metazoa</taxon>
        <taxon>Ecdysozoa</taxon>
        <taxon>Arthropoda</taxon>
        <taxon>Hexapoda</taxon>
        <taxon>Insecta</taxon>
        <taxon>Pterygota</taxon>
        <taxon>Neoptera</taxon>
        <taxon>Endopterygota</taxon>
        <taxon>Diptera</taxon>
        <taxon>Nematocera</taxon>
        <taxon>Culicoidea</taxon>
        <taxon>Culicidae</taxon>
        <taxon>Culicinae</taxon>
        <taxon>Culicini</taxon>
        <taxon>Culex</taxon>
        <taxon>Culex</taxon>
    </lineage>
</organism>
<dbReference type="HOGENOM" id="CLU_519972_0_0_1"/>
<dbReference type="VEuPathDB" id="VectorBase:CPIJ018261"/>
<gene>
    <name evidence="2" type="primary">6052053</name>
    <name evidence="1" type="ORF">CpipJ_CPIJ018261</name>
</gene>
<reference evidence="2" key="2">
    <citation type="submission" date="2021-02" db="UniProtKB">
        <authorList>
            <consortium name="EnsemblMetazoa"/>
        </authorList>
    </citation>
    <scope>IDENTIFICATION</scope>
    <source>
        <strain evidence="2">JHB</strain>
    </source>
</reference>
<proteinExistence type="predicted"/>
<dbReference type="EnsemblMetazoa" id="CPIJ018261-RA">
    <property type="protein sequence ID" value="CPIJ018261-PA"/>
    <property type="gene ID" value="CPIJ018261"/>
</dbReference>
<dbReference type="InParanoid" id="B0XFG4"/>
<sequence>MCFGSTRGSTNGSSRPSSRRVEILAVTGIASQPPVGAYQLPDLEEPPSAGNVANKNRPKSLVCRDITSAGSASRSLERSLAPFDRLRQDRRRWCGGFNCFFANFNVFRTFKITITNGRYLNRFKRVLLGLVISRSRKQLCLSFFDLACRSHHQVSKAILIRRNWPDSSAGHRTTTNKNQRGIGGLDVLDIYGPGPPQYNRCSSLKQSPESPRWKPRLPKQTKALRIRLATSSPLSDPNVFREGSIWTSRLASNNPPRPAPKPVILNRKIAASSSTTEGITPTETLISSLNEEGPKIVIKHNPANPGWTTCRVARQRATRVRASRRGRTHTRWVNLTVGLVDDYDGGSMQLGCLDVIDRRRGPTAGVCTTRDPRNQFRNPINNKNTLTSNPLSNIAEINSQRHFGLVGELISRWNRPRLISPSPLAKSNCPTTDLGGLRPPSPSCITHTMMTNAFLKPGYGYGGITATYITTSTEPDHTLVLTGQDQYVKFGSSQDQYRYLTASRQLLRPEQPVQITLLHRLVSS</sequence>
<dbReference type="OrthoDB" id="3214149at2759"/>
<keyword evidence="3" id="KW-1185">Reference proteome</keyword>
<dbReference type="KEGG" id="cqu:CpipJ_CPIJ018261"/>
<protein>
    <submittedName>
        <fullName evidence="1 2">Zinc finger protein</fullName>
    </submittedName>
</protein>
<dbReference type="EMBL" id="DS232922">
    <property type="protein sequence ID" value="EDS26802.1"/>
    <property type="molecule type" value="Genomic_DNA"/>
</dbReference>
<reference evidence="1" key="1">
    <citation type="submission" date="2007-03" db="EMBL/GenBank/DDBJ databases">
        <title>Annotation of Culex pipiens quinquefasciatus.</title>
        <authorList>
            <consortium name="The Broad Institute Genome Sequencing Platform"/>
            <person name="Atkinson P.W."/>
            <person name="Hemingway J."/>
            <person name="Christensen B.M."/>
            <person name="Higgs S."/>
            <person name="Kodira C."/>
            <person name="Hannick L."/>
            <person name="Megy K."/>
            <person name="O'Leary S."/>
            <person name="Pearson M."/>
            <person name="Haas B.J."/>
            <person name="Mauceli E."/>
            <person name="Wortman J.R."/>
            <person name="Lee N.H."/>
            <person name="Guigo R."/>
            <person name="Stanke M."/>
            <person name="Alvarado L."/>
            <person name="Amedeo P."/>
            <person name="Antoine C.H."/>
            <person name="Arensburger P."/>
            <person name="Bidwell S.L."/>
            <person name="Crawford M."/>
            <person name="Camaro F."/>
            <person name="Devon K."/>
            <person name="Engels R."/>
            <person name="Hammond M."/>
            <person name="Howarth C."/>
            <person name="Koehrsen M."/>
            <person name="Lawson D."/>
            <person name="Montgomery P."/>
            <person name="Nene V."/>
            <person name="Nusbaum C."/>
            <person name="Puiu D."/>
            <person name="Romero-Severson J."/>
            <person name="Severson D.W."/>
            <person name="Shumway M."/>
            <person name="Sisk P."/>
            <person name="Stolte C."/>
            <person name="Zeng Q."/>
            <person name="Eisenstadt E."/>
            <person name="Fraser-Liggett C."/>
            <person name="Strausberg R."/>
            <person name="Galagan J."/>
            <person name="Birren B."/>
            <person name="Collins F.H."/>
        </authorList>
    </citation>
    <scope>NUCLEOTIDE SEQUENCE [LARGE SCALE GENOMIC DNA]</scope>
    <source>
        <strain evidence="1">JHB</strain>
    </source>
</reference>
<evidence type="ECO:0000313" key="3">
    <source>
        <dbReference type="Proteomes" id="UP000002320"/>
    </source>
</evidence>
<dbReference type="VEuPathDB" id="VectorBase:CQUJHB015125"/>
<accession>B0XFG4</accession>
<evidence type="ECO:0000313" key="1">
    <source>
        <dbReference type="EMBL" id="EDS26802.1"/>
    </source>
</evidence>
<dbReference type="Proteomes" id="UP000002320">
    <property type="component" value="Unassembled WGS sequence"/>
</dbReference>